<dbReference type="Pfam" id="PF08968">
    <property type="entry name" value="DUF1885"/>
    <property type="match status" value="1"/>
</dbReference>
<dbReference type="SUPFAM" id="SSF111171">
    <property type="entry name" value="Rbstp2229 protein"/>
    <property type="match status" value="1"/>
</dbReference>
<protein>
    <recommendedName>
        <fullName evidence="3">DUF1885 family protein</fullName>
    </recommendedName>
</protein>
<comment type="caution">
    <text evidence="1">The sequence shown here is derived from an EMBL/GenBank/DDBJ whole genome shotgun (WGS) entry which is preliminary data.</text>
</comment>
<dbReference type="Proteomes" id="UP000006315">
    <property type="component" value="Unassembled WGS sequence"/>
</dbReference>
<dbReference type="STRING" id="1131731.BAZO_04160"/>
<sequence>MSRTAYIKLVPASNKQEVTIDDLRDYLNYYQEITSKTGEQLGWNYENSAFPYEIKEREDSNHEWFYLKGTSDRYNFILLGVGSEEIKEEDGSARKQNFIQVALPESANFGDKNKAVEFIKFLGRKLNGEVHLFNGRIMYFYDKK</sequence>
<evidence type="ECO:0000313" key="1">
    <source>
        <dbReference type="EMBL" id="EKN68502.1"/>
    </source>
</evidence>
<reference evidence="1 2" key="1">
    <citation type="journal article" date="2012" name="Front. Microbiol.">
        <title>Redundancy and modularity in membrane-associated dissimilatory nitrate reduction in Bacillus.</title>
        <authorList>
            <person name="Heylen K."/>
            <person name="Keltjens J."/>
        </authorList>
    </citation>
    <scope>NUCLEOTIDE SEQUENCE [LARGE SCALE GENOMIC DNA]</scope>
    <source>
        <strain evidence="1 2">LMG 9581</strain>
    </source>
</reference>
<name>K6D7M7_SCHAZ</name>
<dbReference type="Gene3D" id="3.30.310.120">
    <property type="entry name" value="Rbstp2229 like protein"/>
    <property type="match status" value="1"/>
</dbReference>
<dbReference type="Gene3D" id="1.20.5.850">
    <property type="entry name" value="Rbstp2229 protein"/>
    <property type="match status" value="1"/>
</dbReference>
<keyword evidence="2" id="KW-1185">Reference proteome</keyword>
<dbReference type="AlphaFoldDB" id="K6D7M7"/>
<dbReference type="RefSeq" id="WP_003330014.1">
    <property type="nucleotide sequence ID" value="NZ_AJLR01000039.1"/>
</dbReference>
<proteinExistence type="predicted"/>
<organism evidence="1 2">
    <name type="scientific">Schinkia azotoformans LMG 9581</name>
    <dbReference type="NCBI Taxonomy" id="1131731"/>
    <lineage>
        <taxon>Bacteria</taxon>
        <taxon>Bacillati</taxon>
        <taxon>Bacillota</taxon>
        <taxon>Bacilli</taxon>
        <taxon>Bacillales</taxon>
        <taxon>Bacillaceae</taxon>
        <taxon>Calidifontibacillus/Schinkia group</taxon>
        <taxon>Schinkia</taxon>
    </lineage>
</organism>
<evidence type="ECO:0000313" key="2">
    <source>
        <dbReference type="Proteomes" id="UP000006315"/>
    </source>
</evidence>
<evidence type="ECO:0008006" key="3">
    <source>
        <dbReference type="Google" id="ProtNLM"/>
    </source>
</evidence>
<dbReference type="InterPro" id="IPR015062">
    <property type="entry name" value="DUF1885"/>
</dbReference>
<gene>
    <name evidence="1" type="ORF">BAZO_04160</name>
</gene>
<accession>K6D7M7</accession>
<dbReference type="PATRIC" id="fig|1131731.3.peg.864"/>
<dbReference type="InterPro" id="IPR036294">
    <property type="entry name" value="Rbstp2229-like_sf"/>
</dbReference>
<dbReference type="EMBL" id="AJLR01000039">
    <property type="protein sequence ID" value="EKN68502.1"/>
    <property type="molecule type" value="Genomic_DNA"/>
</dbReference>